<dbReference type="PROSITE" id="PS50109">
    <property type="entry name" value="HIS_KIN"/>
    <property type="match status" value="1"/>
</dbReference>
<evidence type="ECO:0000256" key="4">
    <source>
        <dbReference type="ARBA" id="ARBA00022475"/>
    </source>
</evidence>
<evidence type="ECO:0000259" key="15">
    <source>
        <dbReference type="PROSITE" id="PS50109"/>
    </source>
</evidence>
<organism evidence="16 17">
    <name type="scientific">Marinobacterium sediminicola</name>
    <dbReference type="NCBI Taxonomy" id="518898"/>
    <lineage>
        <taxon>Bacteria</taxon>
        <taxon>Pseudomonadati</taxon>
        <taxon>Pseudomonadota</taxon>
        <taxon>Gammaproteobacteria</taxon>
        <taxon>Oceanospirillales</taxon>
        <taxon>Oceanospirillaceae</taxon>
        <taxon>Marinobacterium</taxon>
    </lineage>
</organism>
<accession>A0ABY1RYV6</accession>
<protein>
    <recommendedName>
        <fullName evidence="3">histidine kinase</fullName>
        <ecNumber evidence="3">2.7.13.3</ecNumber>
    </recommendedName>
</protein>
<dbReference type="InterPro" id="IPR004358">
    <property type="entry name" value="Sig_transdc_His_kin-like_C"/>
</dbReference>
<evidence type="ECO:0000256" key="6">
    <source>
        <dbReference type="ARBA" id="ARBA00022679"/>
    </source>
</evidence>
<evidence type="ECO:0000256" key="12">
    <source>
        <dbReference type="ARBA" id="ARBA00023012"/>
    </source>
</evidence>
<dbReference type="PRINTS" id="PR00344">
    <property type="entry name" value="BCTRLSENSOR"/>
</dbReference>
<name>A0ABY1RYV6_9GAMM</name>
<dbReference type="RefSeq" id="WP_239039613.1">
    <property type="nucleotide sequence ID" value="NZ_BAAAEY010000001.1"/>
</dbReference>
<dbReference type="SUPFAM" id="SSF55890">
    <property type="entry name" value="Sporulation response regulatory protein Spo0B"/>
    <property type="match status" value="1"/>
</dbReference>
<dbReference type="SMART" id="SM00387">
    <property type="entry name" value="HATPase_c"/>
    <property type="match status" value="1"/>
</dbReference>
<evidence type="ECO:0000256" key="10">
    <source>
        <dbReference type="ARBA" id="ARBA00022840"/>
    </source>
</evidence>
<dbReference type="Proteomes" id="UP001159257">
    <property type="component" value="Unassembled WGS sequence"/>
</dbReference>
<dbReference type="Gene3D" id="3.30.565.10">
    <property type="entry name" value="Histidine kinase-like ATPase, C-terminal domain"/>
    <property type="match status" value="1"/>
</dbReference>
<comment type="caution">
    <text evidence="16">The sequence shown here is derived from an EMBL/GenBank/DDBJ whole genome shotgun (WGS) entry which is preliminary data.</text>
</comment>
<keyword evidence="7 14" id="KW-0812">Transmembrane</keyword>
<reference evidence="16 17" key="1">
    <citation type="submission" date="2017-05" db="EMBL/GenBank/DDBJ databases">
        <authorList>
            <person name="Varghese N."/>
            <person name="Submissions S."/>
        </authorList>
    </citation>
    <scope>NUCLEOTIDE SEQUENCE [LARGE SCALE GENOMIC DNA]</scope>
    <source>
        <strain evidence="16 17">CGMCC 1.7287</strain>
    </source>
</reference>
<evidence type="ECO:0000256" key="13">
    <source>
        <dbReference type="ARBA" id="ARBA00023136"/>
    </source>
</evidence>
<dbReference type="SUPFAM" id="SSF103190">
    <property type="entry name" value="Sensory domain-like"/>
    <property type="match status" value="1"/>
</dbReference>
<evidence type="ECO:0000256" key="5">
    <source>
        <dbReference type="ARBA" id="ARBA00022553"/>
    </source>
</evidence>
<comment type="subcellular location">
    <subcellularLocation>
        <location evidence="2">Cell membrane</location>
        <topology evidence="2">Multi-pass membrane protein</topology>
    </subcellularLocation>
</comment>
<dbReference type="InterPro" id="IPR029151">
    <property type="entry name" value="Sensor-like_sf"/>
</dbReference>
<keyword evidence="6" id="KW-0808">Transferase</keyword>
<evidence type="ECO:0000256" key="2">
    <source>
        <dbReference type="ARBA" id="ARBA00004651"/>
    </source>
</evidence>
<keyword evidence="11 14" id="KW-1133">Transmembrane helix</keyword>
<dbReference type="SUPFAM" id="SSF55874">
    <property type="entry name" value="ATPase domain of HSP90 chaperone/DNA topoisomerase II/histidine kinase"/>
    <property type="match status" value="1"/>
</dbReference>
<dbReference type="GO" id="GO:0016301">
    <property type="term" value="F:kinase activity"/>
    <property type="evidence" value="ECO:0007669"/>
    <property type="project" value="UniProtKB-KW"/>
</dbReference>
<dbReference type="SMART" id="SM00091">
    <property type="entry name" value="PAS"/>
    <property type="match status" value="1"/>
</dbReference>
<dbReference type="InterPro" id="IPR003594">
    <property type="entry name" value="HATPase_dom"/>
</dbReference>
<keyword evidence="10" id="KW-0067">ATP-binding</keyword>
<dbReference type="Pfam" id="PF17203">
    <property type="entry name" value="sCache_3_2"/>
    <property type="match status" value="1"/>
</dbReference>
<feature type="transmembrane region" description="Helical" evidence="14">
    <location>
        <begin position="178"/>
        <end position="199"/>
    </location>
</feature>
<dbReference type="PANTHER" id="PTHR45436:SF5">
    <property type="entry name" value="SENSOR HISTIDINE KINASE TRCS"/>
    <property type="match status" value="1"/>
</dbReference>
<dbReference type="InterPro" id="IPR036890">
    <property type="entry name" value="HATPase_C_sf"/>
</dbReference>
<evidence type="ECO:0000256" key="9">
    <source>
        <dbReference type="ARBA" id="ARBA00022777"/>
    </source>
</evidence>
<dbReference type="PANTHER" id="PTHR45436">
    <property type="entry name" value="SENSOR HISTIDINE KINASE YKOH"/>
    <property type="match status" value="1"/>
</dbReference>
<dbReference type="Gene3D" id="1.10.287.130">
    <property type="match status" value="1"/>
</dbReference>
<proteinExistence type="predicted"/>
<dbReference type="InterPro" id="IPR050428">
    <property type="entry name" value="TCS_sensor_his_kinase"/>
</dbReference>
<evidence type="ECO:0000256" key="1">
    <source>
        <dbReference type="ARBA" id="ARBA00000085"/>
    </source>
</evidence>
<comment type="catalytic activity">
    <reaction evidence="1">
        <text>ATP + protein L-histidine = ADP + protein N-phospho-L-histidine.</text>
        <dbReference type="EC" id="2.7.13.3"/>
    </reaction>
</comment>
<dbReference type="CDD" id="cd00130">
    <property type="entry name" value="PAS"/>
    <property type="match status" value="1"/>
</dbReference>
<dbReference type="Pfam" id="PF00989">
    <property type="entry name" value="PAS"/>
    <property type="match status" value="1"/>
</dbReference>
<dbReference type="InterPro" id="IPR035965">
    <property type="entry name" value="PAS-like_dom_sf"/>
</dbReference>
<dbReference type="Gene3D" id="3.30.450.20">
    <property type="entry name" value="PAS domain"/>
    <property type="match status" value="2"/>
</dbReference>
<evidence type="ECO:0000256" key="8">
    <source>
        <dbReference type="ARBA" id="ARBA00022741"/>
    </source>
</evidence>
<dbReference type="InterPro" id="IPR000014">
    <property type="entry name" value="PAS"/>
</dbReference>
<gene>
    <name evidence="16" type="ORF">SAMN04487964_104147</name>
</gene>
<dbReference type="InterPro" id="IPR033463">
    <property type="entry name" value="sCache_3"/>
</dbReference>
<evidence type="ECO:0000313" key="17">
    <source>
        <dbReference type="Proteomes" id="UP001159257"/>
    </source>
</evidence>
<evidence type="ECO:0000256" key="14">
    <source>
        <dbReference type="SAM" id="Phobius"/>
    </source>
</evidence>
<feature type="domain" description="Histidine kinase" evidence="15">
    <location>
        <begin position="341"/>
        <end position="536"/>
    </location>
</feature>
<sequence length="541" mass="59136">MRFSIRHYPLKTRMVLILGLIALLQTGALGLFALHHLSQSLQEQMGERALHVAKTIAAMPQIINAVDARDSSELQPLASLLARTSQARFVVIGDADGLRLAHPMPERLGLSMSEDDDDVLSPTLHQGLAQVTRAEGSLGRSMRARAPIWSIDGNRIIGIVSVGYLLDSVEALVDRYRLTLALVILAAFAFSVLTAIWFAGHFKKAIFGLEPEEIGRLFQERDATLQSVREGIIAINSQGQITTVNQAACRMLSLPQHTALIGTPIQQLFPDTRMLEVLTSDTPQFDQEVRVGDLQLIVNRLPLHQGNKVTGVVSSFRRKDELDLLSRKLTRIRQYADSLRSQAHEYSNKLHTIAGLIQIGATDEALNLIGQETRDHQALIHLLVEAVPDPILAGCLLGKYNRARELGLMLTIDPDSQMRDLPPELPREKLVSIIGNLLDNAFEATLSHGSTQPVITLSMTDLGDDLIFEIEDQGPGIPAETQQQIFAKGVTSKSEPGHGLGLHLVSTQLEQLGGTLTIEPGTSAGTRITIYIPKHPGGMHG</sequence>
<keyword evidence="17" id="KW-1185">Reference proteome</keyword>
<keyword evidence="5" id="KW-0597">Phosphoprotein</keyword>
<dbReference type="Pfam" id="PF14689">
    <property type="entry name" value="SPOB_a"/>
    <property type="match status" value="1"/>
</dbReference>
<dbReference type="SUPFAM" id="SSF55785">
    <property type="entry name" value="PYP-like sensor domain (PAS domain)"/>
    <property type="match status" value="1"/>
</dbReference>
<dbReference type="InterPro" id="IPR039506">
    <property type="entry name" value="SPOB_a"/>
</dbReference>
<dbReference type="InterPro" id="IPR013767">
    <property type="entry name" value="PAS_fold"/>
</dbReference>
<dbReference type="Pfam" id="PF02518">
    <property type="entry name" value="HATPase_c"/>
    <property type="match status" value="1"/>
</dbReference>
<dbReference type="InterPro" id="IPR005467">
    <property type="entry name" value="His_kinase_dom"/>
</dbReference>
<keyword evidence="12" id="KW-0902">Two-component regulatory system</keyword>
<keyword evidence="8" id="KW-0547">Nucleotide-binding</keyword>
<evidence type="ECO:0000256" key="7">
    <source>
        <dbReference type="ARBA" id="ARBA00022692"/>
    </source>
</evidence>
<dbReference type="EMBL" id="FXWV01000004">
    <property type="protein sequence ID" value="SMR73484.1"/>
    <property type="molecule type" value="Genomic_DNA"/>
</dbReference>
<evidence type="ECO:0000313" key="16">
    <source>
        <dbReference type="EMBL" id="SMR73484.1"/>
    </source>
</evidence>
<dbReference type="InterPro" id="IPR016120">
    <property type="entry name" value="Sig_transdc_His_kin_SpoOB"/>
</dbReference>
<dbReference type="EC" id="2.7.13.3" evidence="3"/>
<keyword evidence="13 14" id="KW-0472">Membrane</keyword>
<keyword evidence="4" id="KW-1003">Cell membrane</keyword>
<keyword evidence="9 16" id="KW-0418">Kinase</keyword>
<evidence type="ECO:0000256" key="11">
    <source>
        <dbReference type="ARBA" id="ARBA00022989"/>
    </source>
</evidence>
<evidence type="ECO:0000256" key="3">
    <source>
        <dbReference type="ARBA" id="ARBA00012438"/>
    </source>
</evidence>